<keyword evidence="1" id="KW-0812">Transmembrane</keyword>
<keyword evidence="1" id="KW-0472">Membrane</keyword>
<sequence>MAKTEKDTNFYLEKIAIALENCQFPSNQVNWNEGREEVSRMGESKAEKEASRHYESINEIQRQNKILIWTVIISSVVQLLIAILELLY</sequence>
<comment type="caution">
    <text evidence="2">The sequence shown here is derived from an EMBL/GenBank/DDBJ whole genome shotgun (WGS) entry which is preliminary data.</text>
</comment>
<accession>A0A0G0FYV3</accession>
<evidence type="ECO:0000256" key="1">
    <source>
        <dbReference type="SAM" id="Phobius"/>
    </source>
</evidence>
<reference evidence="2 3" key="1">
    <citation type="journal article" date="2015" name="Nature">
        <title>rRNA introns, odd ribosomes, and small enigmatic genomes across a large radiation of phyla.</title>
        <authorList>
            <person name="Brown C.T."/>
            <person name="Hug L.A."/>
            <person name="Thomas B.C."/>
            <person name="Sharon I."/>
            <person name="Castelle C.J."/>
            <person name="Singh A."/>
            <person name="Wilkins M.J."/>
            <person name="Williams K.H."/>
            <person name="Banfield J.F."/>
        </authorList>
    </citation>
    <scope>NUCLEOTIDE SEQUENCE [LARGE SCALE GENOMIC DNA]</scope>
</reference>
<protein>
    <submittedName>
        <fullName evidence="2">Uncharacterized protein</fullName>
    </submittedName>
</protein>
<dbReference type="Proteomes" id="UP000034140">
    <property type="component" value="Unassembled WGS sequence"/>
</dbReference>
<evidence type="ECO:0000313" key="2">
    <source>
        <dbReference type="EMBL" id="KKP92540.1"/>
    </source>
</evidence>
<gene>
    <name evidence="2" type="ORF">UR96_C0010G0008</name>
</gene>
<keyword evidence="1" id="KW-1133">Transmembrane helix</keyword>
<name>A0A0G0FYV3_9BACT</name>
<dbReference type="EMBL" id="LBRE01000010">
    <property type="protein sequence ID" value="KKP92540.1"/>
    <property type="molecule type" value="Genomic_DNA"/>
</dbReference>
<dbReference type="AlphaFoldDB" id="A0A0G0FYV3"/>
<organism evidence="2 3">
    <name type="scientific">candidate division WS6 bacterium GW2011_GWC1_36_11</name>
    <dbReference type="NCBI Taxonomy" id="1619090"/>
    <lineage>
        <taxon>Bacteria</taxon>
        <taxon>Candidatus Dojkabacteria</taxon>
    </lineage>
</organism>
<feature type="transmembrane region" description="Helical" evidence="1">
    <location>
        <begin position="66"/>
        <end position="87"/>
    </location>
</feature>
<evidence type="ECO:0000313" key="3">
    <source>
        <dbReference type="Proteomes" id="UP000034140"/>
    </source>
</evidence>
<proteinExistence type="predicted"/>